<name>A0ABY1Q681_9BURK</name>
<dbReference type="PANTHER" id="PTHR43531:SF14">
    <property type="entry name" value="METHYL-ACCEPTING CHEMOTAXIS PROTEIN I-RELATED"/>
    <property type="match status" value="1"/>
</dbReference>
<evidence type="ECO:0000313" key="9">
    <source>
        <dbReference type="Proteomes" id="UP001158049"/>
    </source>
</evidence>
<dbReference type="PROSITE" id="PS50111">
    <property type="entry name" value="CHEMOTAXIS_TRANSDUC_2"/>
    <property type="match status" value="1"/>
</dbReference>
<dbReference type="Pfam" id="PF00672">
    <property type="entry name" value="HAMP"/>
    <property type="match status" value="1"/>
</dbReference>
<accession>A0ABY1Q681</accession>
<dbReference type="EMBL" id="FXUL01000007">
    <property type="protein sequence ID" value="SMP61052.1"/>
    <property type="molecule type" value="Genomic_DNA"/>
</dbReference>
<dbReference type="PANTHER" id="PTHR43531">
    <property type="entry name" value="PROTEIN ICFG"/>
    <property type="match status" value="1"/>
</dbReference>
<dbReference type="CDD" id="cd11386">
    <property type="entry name" value="MCP_signal"/>
    <property type="match status" value="1"/>
</dbReference>
<evidence type="ECO:0000313" key="8">
    <source>
        <dbReference type="EMBL" id="SMP61052.1"/>
    </source>
</evidence>
<feature type="domain" description="Methyl-accepting transducer" evidence="6">
    <location>
        <begin position="269"/>
        <end position="498"/>
    </location>
</feature>
<reference evidence="8 9" key="1">
    <citation type="submission" date="2017-05" db="EMBL/GenBank/DDBJ databases">
        <authorList>
            <person name="Varghese N."/>
            <person name="Submissions S."/>
        </authorList>
    </citation>
    <scope>NUCLEOTIDE SEQUENCE [LARGE SCALE GENOMIC DNA]</scope>
    <source>
        <strain evidence="8 9">DSM 26001</strain>
    </source>
</reference>
<dbReference type="PROSITE" id="PS51257">
    <property type="entry name" value="PROKAR_LIPOPROTEIN"/>
    <property type="match status" value="1"/>
</dbReference>
<dbReference type="InterPro" id="IPR003660">
    <property type="entry name" value="HAMP_dom"/>
</dbReference>
<protein>
    <submittedName>
        <fullName evidence="8">Methyl-accepting chemotaxis sensory transducer with TarH sensor</fullName>
    </submittedName>
</protein>
<keyword evidence="1" id="KW-0488">Methylation</keyword>
<evidence type="ECO:0000256" key="2">
    <source>
        <dbReference type="ARBA" id="ARBA00029447"/>
    </source>
</evidence>
<keyword evidence="5" id="KW-0472">Membrane</keyword>
<dbReference type="PROSITE" id="PS50885">
    <property type="entry name" value="HAMP"/>
    <property type="match status" value="1"/>
</dbReference>
<dbReference type="SUPFAM" id="SSF58104">
    <property type="entry name" value="Methyl-accepting chemotaxis protein (MCP) signaling domain"/>
    <property type="match status" value="1"/>
</dbReference>
<feature type="domain" description="HAMP" evidence="7">
    <location>
        <begin position="212"/>
        <end position="264"/>
    </location>
</feature>
<dbReference type="InterPro" id="IPR051310">
    <property type="entry name" value="MCP_chemotaxis"/>
</dbReference>
<evidence type="ECO:0000259" key="6">
    <source>
        <dbReference type="PROSITE" id="PS50111"/>
    </source>
</evidence>
<evidence type="ECO:0000259" key="7">
    <source>
        <dbReference type="PROSITE" id="PS50885"/>
    </source>
</evidence>
<evidence type="ECO:0000256" key="1">
    <source>
        <dbReference type="ARBA" id="ARBA00022481"/>
    </source>
</evidence>
<sequence length="547" mass="57756">MSLRDLKIGLRLALGFGLILLAACGMLLGSVMSNGTERAVLLKTLQHAMAQQDLANEMRNALYSSAIAVRSMGLQSKVEAVQKDEMEAKKQRAAYLAARGKLEAAGLGAKESEIFARLAETDRLMEAQFKTAVDLAAQFNTEQAASVITGKIDPLFNSASVQIAAFIALQKAHAVDATARANASSVQAQRLIVASGVLLMIMASLIAWRMTVSITRPLQLAVEATERVAKGDLVADIEVNGRDEAARLLRALRDMRQSLSHLVGQVRQGTDYIATASGEIAAGNQDLSARTEEQASSLEETAASMEELTATVKQNADNARQANQLALSASDVAVKGGQVVSQVVTTMGEINNASRKIVEIVSVIDGIAFQTNILALNAAVEAARAGEQGRGFAVVAAEVRSLAQRSAAAAREIKTLIGDSVQRVEAGSGQVLEAGRTMDEIVGSVQRVTDIMAEITAASQEQTSGIGLINQAVTQMDQVTQKNAALVEEAAAAAATLREQAGELSQLVSVFKLDLQPQQAMALDMNAAQQLQAPDNGYRQLASNGAY</sequence>
<dbReference type="Pfam" id="PF00015">
    <property type="entry name" value="MCPsignal"/>
    <property type="match status" value="1"/>
</dbReference>
<keyword evidence="3" id="KW-0807">Transducer</keyword>
<dbReference type="SMART" id="SM00304">
    <property type="entry name" value="HAMP"/>
    <property type="match status" value="1"/>
</dbReference>
<gene>
    <name evidence="8" type="ORF">SAMN06295970_10784</name>
</gene>
<feature type="coiled-coil region" evidence="4">
    <location>
        <begin position="469"/>
        <end position="507"/>
    </location>
</feature>
<organism evidence="8 9">
    <name type="scientific">Noviherbaspirillum suwonense</name>
    <dbReference type="NCBI Taxonomy" id="1224511"/>
    <lineage>
        <taxon>Bacteria</taxon>
        <taxon>Pseudomonadati</taxon>
        <taxon>Pseudomonadota</taxon>
        <taxon>Betaproteobacteria</taxon>
        <taxon>Burkholderiales</taxon>
        <taxon>Oxalobacteraceae</taxon>
        <taxon>Noviherbaspirillum</taxon>
    </lineage>
</organism>
<dbReference type="PRINTS" id="PR00260">
    <property type="entry name" value="CHEMTRNSDUCR"/>
</dbReference>
<dbReference type="InterPro" id="IPR004089">
    <property type="entry name" value="MCPsignal_dom"/>
</dbReference>
<keyword evidence="4" id="KW-0175">Coiled coil</keyword>
<dbReference type="Gene3D" id="1.10.287.950">
    <property type="entry name" value="Methyl-accepting chemotaxis protein"/>
    <property type="match status" value="1"/>
</dbReference>
<feature type="coiled-coil region" evidence="4">
    <location>
        <begin position="288"/>
        <end position="325"/>
    </location>
</feature>
<evidence type="ECO:0000256" key="4">
    <source>
        <dbReference type="SAM" id="Coils"/>
    </source>
</evidence>
<evidence type="ECO:0000256" key="5">
    <source>
        <dbReference type="SAM" id="Phobius"/>
    </source>
</evidence>
<dbReference type="SMART" id="SM00283">
    <property type="entry name" value="MA"/>
    <property type="match status" value="1"/>
</dbReference>
<dbReference type="CDD" id="cd06225">
    <property type="entry name" value="HAMP"/>
    <property type="match status" value="1"/>
</dbReference>
<keyword evidence="5" id="KW-0812">Transmembrane</keyword>
<feature type="transmembrane region" description="Helical" evidence="5">
    <location>
        <begin position="12"/>
        <end position="32"/>
    </location>
</feature>
<comment type="caution">
    <text evidence="8">The sequence shown here is derived from an EMBL/GenBank/DDBJ whole genome shotgun (WGS) entry which is preliminary data.</text>
</comment>
<feature type="transmembrane region" description="Helical" evidence="5">
    <location>
        <begin position="191"/>
        <end position="208"/>
    </location>
</feature>
<keyword evidence="5" id="KW-1133">Transmembrane helix</keyword>
<comment type="similarity">
    <text evidence="2">Belongs to the methyl-accepting chemotaxis (MCP) protein family.</text>
</comment>
<evidence type="ECO:0000256" key="3">
    <source>
        <dbReference type="PROSITE-ProRule" id="PRU00284"/>
    </source>
</evidence>
<dbReference type="Proteomes" id="UP001158049">
    <property type="component" value="Unassembled WGS sequence"/>
</dbReference>
<dbReference type="InterPro" id="IPR004090">
    <property type="entry name" value="Chemotax_Me-accpt_rcpt"/>
</dbReference>
<proteinExistence type="inferred from homology"/>
<keyword evidence="9" id="KW-1185">Reference proteome</keyword>